<keyword evidence="2" id="KW-0808">Transferase</keyword>
<dbReference type="AlphaFoldDB" id="A0AAN9HLQ9"/>
<sequence length="225" mass="25056">MEHTILHLENSYGFEDINNNRQSNKHGHELKLFSYASIMEATNDFSSTNKLGEGGFGPVYKVPNKQYVLLSRGYMPPEYAMNGVFSRKSDVYGYGVLMLEIVSGRRNNSFNVASNPINLVGHAWELWKEGRELELVDPAINDSAVKDQVLRCIHVGLLSVEKCPVVDRPTMLQVSSMLSNSNEILPSLKRPAFYLGGKVNAANESSKNLKTDSKNDLTISDVSAR</sequence>
<feature type="domain" description="Serine-threonine/tyrosine-protein kinase catalytic" evidence="6">
    <location>
        <begin position="73"/>
        <end position="104"/>
    </location>
</feature>
<dbReference type="Pfam" id="PF07714">
    <property type="entry name" value="PK_Tyr_Ser-Thr"/>
    <property type="match status" value="1"/>
</dbReference>
<proteinExistence type="predicted"/>
<keyword evidence="1" id="KW-0723">Serine/threonine-protein kinase</keyword>
<evidence type="ECO:0000256" key="3">
    <source>
        <dbReference type="ARBA" id="ARBA00022741"/>
    </source>
</evidence>
<dbReference type="GO" id="GO:0005886">
    <property type="term" value="C:plasma membrane"/>
    <property type="evidence" value="ECO:0007669"/>
    <property type="project" value="TreeGrafter"/>
</dbReference>
<name>A0AAN9HLQ9_CROPI</name>
<dbReference type="EMBL" id="JAYWIO010000008">
    <property type="protein sequence ID" value="KAK7243825.1"/>
    <property type="molecule type" value="Genomic_DNA"/>
</dbReference>
<dbReference type="GO" id="GO:0004674">
    <property type="term" value="F:protein serine/threonine kinase activity"/>
    <property type="evidence" value="ECO:0007669"/>
    <property type="project" value="UniProtKB-KW"/>
</dbReference>
<evidence type="ECO:0000256" key="2">
    <source>
        <dbReference type="ARBA" id="ARBA00022679"/>
    </source>
</evidence>
<comment type="caution">
    <text evidence="7">The sequence shown here is derived from an EMBL/GenBank/DDBJ whole genome shotgun (WGS) entry which is preliminary data.</text>
</comment>
<evidence type="ECO:0000313" key="7">
    <source>
        <dbReference type="EMBL" id="KAK7243825.1"/>
    </source>
</evidence>
<protein>
    <recommendedName>
        <fullName evidence="6">Serine-threonine/tyrosine-protein kinase catalytic domain-containing protein</fullName>
    </recommendedName>
</protein>
<gene>
    <name evidence="7" type="ORF">RIF29_38637</name>
</gene>
<dbReference type="Gene3D" id="1.10.510.10">
    <property type="entry name" value="Transferase(Phosphotransferase) domain 1"/>
    <property type="match status" value="1"/>
</dbReference>
<dbReference type="SUPFAM" id="SSF56112">
    <property type="entry name" value="Protein kinase-like (PK-like)"/>
    <property type="match status" value="2"/>
</dbReference>
<evidence type="ECO:0000259" key="6">
    <source>
        <dbReference type="Pfam" id="PF07714"/>
    </source>
</evidence>
<keyword evidence="3" id="KW-0547">Nucleotide-binding</keyword>
<keyword evidence="5" id="KW-0067">ATP-binding</keyword>
<accession>A0AAN9HLQ9</accession>
<keyword evidence="8" id="KW-1185">Reference proteome</keyword>
<dbReference type="InterPro" id="IPR011009">
    <property type="entry name" value="Kinase-like_dom_sf"/>
</dbReference>
<evidence type="ECO:0000256" key="5">
    <source>
        <dbReference type="ARBA" id="ARBA00022840"/>
    </source>
</evidence>
<evidence type="ECO:0000256" key="4">
    <source>
        <dbReference type="ARBA" id="ARBA00022777"/>
    </source>
</evidence>
<reference evidence="7 8" key="1">
    <citation type="submission" date="2024-01" db="EMBL/GenBank/DDBJ databases">
        <title>The genomes of 5 underutilized Papilionoideae crops provide insights into root nodulation and disease resistanc.</title>
        <authorList>
            <person name="Yuan L."/>
        </authorList>
    </citation>
    <scope>NUCLEOTIDE SEQUENCE [LARGE SCALE GENOMIC DNA]</scope>
    <source>
        <strain evidence="7">ZHUSHIDOU_FW_LH</strain>
        <tissue evidence="7">Leaf</tissue>
    </source>
</reference>
<dbReference type="InterPro" id="IPR001245">
    <property type="entry name" value="Ser-Thr/Tyr_kinase_cat_dom"/>
</dbReference>
<evidence type="ECO:0000313" key="8">
    <source>
        <dbReference type="Proteomes" id="UP001372338"/>
    </source>
</evidence>
<dbReference type="Gene3D" id="3.30.200.20">
    <property type="entry name" value="Phosphorylase Kinase, domain 1"/>
    <property type="match status" value="1"/>
</dbReference>
<dbReference type="PANTHER" id="PTHR27002">
    <property type="entry name" value="RECEPTOR-LIKE SERINE/THREONINE-PROTEIN KINASE SD1-8"/>
    <property type="match status" value="1"/>
</dbReference>
<organism evidence="7 8">
    <name type="scientific">Crotalaria pallida</name>
    <name type="common">Smooth rattlebox</name>
    <name type="synonym">Crotalaria striata</name>
    <dbReference type="NCBI Taxonomy" id="3830"/>
    <lineage>
        <taxon>Eukaryota</taxon>
        <taxon>Viridiplantae</taxon>
        <taxon>Streptophyta</taxon>
        <taxon>Embryophyta</taxon>
        <taxon>Tracheophyta</taxon>
        <taxon>Spermatophyta</taxon>
        <taxon>Magnoliopsida</taxon>
        <taxon>eudicotyledons</taxon>
        <taxon>Gunneridae</taxon>
        <taxon>Pentapetalae</taxon>
        <taxon>rosids</taxon>
        <taxon>fabids</taxon>
        <taxon>Fabales</taxon>
        <taxon>Fabaceae</taxon>
        <taxon>Papilionoideae</taxon>
        <taxon>50 kb inversion clade</taxon>
        <taxon>genistoids sensu lato</taxon>
        <taxon>core genistoids</taxon>
        <taxon>Crotalarieae</taxon>
        <taxon>Crotalaria</taxon>
    </lineage>
</organism>
<keyword evidence="4" id="KW-0418">Kinase</keyword>
<dbReference type="Proteomes" id="UP001372338">
    <property type="component" value="Unassembled WGS sequence"/>
</dbReference>
<dbReference type="GO" id="GO:0005524">
    <property type="term" value="F:ATP binding"/>
    <property type="evidence" value="ECO:0007669"/>
    <property type="project" value="UniProtKB-KW"/>
</dbReference>
<evidence type="ECO:0000256" key="1">
    <source>
        <dbReference type="ARBA" id="ARBA00022527"/>
    </source>
</evidence>